<gene>
    <name evidence="8" type="ordered locus">VIT_14s0083g00440</name>
</gene>
<dbReference type="SUPFAM" id="SSF57903">
    <property type="entry name" value="FYVE/PHD zinc finger"/>
    <property type="match status" value="1"/>
</dbReference>
<dbReference type="GO" id="GO:0005634">
    <property type="term" value="C:nucleus"/>
    <property type="evidence" value="ECO:0000318"/>
    <property type="project" value="GO_Central"/>
</dbReference>
<dbReference type="GO" id="GO:0008270">
    <property type="term" value="F:zinc ion binding"/>
    <property type="evidence" value="ECO:0007669"/>
    <property type="project" value="UniProtKB-KW"/>
</dbReference>
<dbReference type="GO" id="GO:0004842">
    <property type="term" value="F:ubiquitin-protein transferase activity"/>
    <property type="evidence" value="ECO:0000318"/>
    <property type="project" value="GO_Central"/>
</dbReference>
<dbReference type="Gene3D" id="3.40.50.10190">
    <property type="entry name" value="BRCT domain"/>
    <property type="match status" value="1"/>
</dbReference>
<evidence type="ECO:0000256" key="4">
    <source>
        <dbReference type="PROSITE-ProRule" id="PRU00175"/>
    </source>
</evidence>
<feature type="domain" description="BRCT" evidence="7">
    <location>
        <begin position="1"/>
        <end position="84"/>
    </location>
</feature>
<dbReference type="OrthoDB" id="251770at2759"/>
<keyword evidence="9" id="KW-1185">Reference proteome</keyword>
<dbReference type="SMART" id="SM00292">
    <property type="entry name" value="BRCT"/>
    <property type="match status" value="1"/>
</dbReference>
<proteinExistence type="predicted"/>
<dbReference type="InterPro" id="IPR001841">
    <property type="entry name" value="Znf_RING"/>
</dbReference>
<keyword evidence="1" id="KW-0479">Metal-binding</keyword>
<dbReference type="PANTHER" id="PTHR47776:SF2">
    <property type="entry name" value="RING-TYPE E3 UBIQUITIN TRANSFERASE BRCA1"/>
    <property type="match status" value="1"/>
</dbReference>
<dbReference type="GO" id="GO:0035825">
    <property type="term" value="P:homologous recombination"/>
    <property type="evidence" value="ECO:0000318"/>
    <property type="project" value="GO_Central"/>
</dbReference>
<dbReference type="InterPro" id="IPR011011">
    <property type="entry name" value="Znf_FYVE_PHD"/>
</dbReference>
<sequence>MESIIATVSGYHGVERSNLIKLISQTGAKYVGTMSRSITHLVCWKFEGRKYSLAKKFKTLIVNHRWFEDCIKAGKRLPENSYLLQSGQEVGPLSLEVPLVSEKANPLTKKNGRAHSVRGSACDISKELWVDKGWGGADDAVWIDSFLLNEHEESSFRSHRHSVRQKRSNCNYIYSSTSSEPSRKGRRLVKKNASRDMLESLLSDSDKECNLITARNRRSNLGPPPNCSDGVRDESTSTIRRLTSDDGFYDHGSHRDGTLEDVEEIRDLNHSLASKDSKLHGEKLSTVPERTSQDEGFDIEDNINSEIKDGDRIRQMIPTSANLSCVICWTEFSSTRGVLPCGHRFCYSCIQSWADHMASRRKTATCPLCKASFVSITKVDDAAYSDQKIYSQTIPYAPSTSDILILADQESPSFGAQSSRLPVCCECRCREPEDLLVSCHLCRIRCVHSYCLDPPLLPWTCIHCKDLRMLYHHFH</sequence>
<dbReference type="PROSITE" id="PS00518">
    <property type="entry name" value="ZF_RING_1"/>
    <property type="match status" value="1"/>
</dbReference>
<dbReference type="InParanoid" id="D7SMI0"/>
<dbReference type="eggNOG" id="KOG2043">
    <property type="taxonomic scope" value="Eukaryota"/>
</dbReference>
<dbReference type="AlphaFoldDB" id="D7SMI0"/>
<evidence type="ECO:0000259" key="7">
    <source>
        <dbReference type="PROSITE" id="PS50172"/>
    </source>
</evidence>
<dbReference type="HOGENOM" id="CLU_024969_0_0_1"/>
<dbReference type="ExpressionAtlas" id="D7SMI0">
    <property type="expression patterns" value="baseline and differential"/>
</dbReference>
<dbReference type="SUPFAM" id="SSF52113">
    <property type="entry name" value="BRCT domain"/>
    <property type="match status" value="1"/>
</dbReference>
<keyword evidence="3" id="KW-0862">Zinc</keyword>
<dbReference type="InterPro" id="IPR017907">
    <property type="entry name" value="Znf_RING_CS"/>
</dbReference>
<name>D7SMI0_VITVI</name>
<dbReference type="OMA" id="IRGMESV"/>
<organism evidence="8 9">
    <name type="scientific">Vitis vinifera</name>
    <name type="common">Grape</name>
    <dbReference type="NCBI Taxonomy" id="29760"/>
    <lineage>
        <taxon>Eukaryota</taxon>
        <taxon>Viridiplantae</taxon>
        <taxon>Streptophyta</taxon>
        <taxon>Embryophyta</taxon>
        <taxon>Tracheophyta</taxon>
        <taxon>Spermatophyta</taxon>
        <taxon>Magnoliopsida</taxon>
        <taxon>eudicotyledons</taxon>
        <taxon>Gunneridae</taxon>
        <taxon>Pentapetalae</taxon>
        <taxon>rosids</taxon>
        <taxon>Vitales</taxon>
        <taxon>Vitaceae</taxon>
        <taxon>Viteae</taxon>
        <taxon>Vitis</taxon>
    </lineage>
</organism>
<evidence type="ECO:0000259" key="6">
    <source>
        <dbReference type="PROSITE" id="PS50089"/>
    </source>
</evidence>
<dbReference type="eggNOG" id="KOG0825">
    <property type="taxonomic scope" value="Eukaryota"/>
</dbReference>
<evidence type="ECO:0000256" key="1">
    <source>
        <dbReference type="ARBA" id="ARBA00022723"/>
    </source>
</evidence>
<evidence type="ECO:0000313" key="9">
    <source>
        <dbReference type="Proteomes" id="UP000009183"/>
    </source>
</evidence>
<accession>D7SMI0</accession>
<dbReference type="FunCoup" id="D7SMI0">
    <property type="interactions" value="480"/>
</dbReference>
<dbReference type="InterPro" id="IPR001357">
    <property type="entry name" value="BRCT_dom"/>
</dbReference>
<keyword evidence="2 4" id="KW-0863">Zinc-finger</keyword>
<feature type="region of interest" description="Disordered" evidence="5">
    <location>
        <begin position="216"/>
        <end position="236"/>
    </location>
</feature>
<evidence type="ECO:0000256" key="5">
    <source>
        <dbReference type="SAM" id="MobiDB-lite"/>
    </source>
</evidence>
<dbReference type="PANTHER" id="PTHR47776">
    <property type="entry name" value="F5A8.9 PROTEIN"/>
    <property type="match status" value="1"/>
</dbReference>
<dbReference type="InterPro" id="IPR013083">
    <property type="entry name" value="Znf_RING/FYVE/PHD"/>
</dbReference>
<dbReference type="PROSITE" id="PS50172">
    <property type="entry name" value="BRCT"/>
    <property type="match status" value="1"/>
</dbReference>
<evidence type="ECO:0000256" key="3">
    <source>
        <dbReference type="ARBA" id="ARBA00022833"/>
    </source>
</evidence>
<dbReference type="PaxDb" id="29760-VIT_14s0083g00440.t01"/>
<dbReference type="Gene3D" id="3.30.40.10">
    <property type="entry name" value="Zinc/RING finger domain, C3HC4 (zinc finger)"/>
    <property type="match status" value="1"/>
</dbReference>
<evidence type="ECO:0000313" key="8">
    <source>
        <dbReference type="EMBL" id="CBI16878.3"/>
    </source>
</evidence>
<dbReference type="InterPro" id="IPR036420">
    <property type="entry name" value="BRCT_dom_sf"/>
</dbReference>
<dbReference type="Pfam" id="PF12738">
    <property type="entry name" value="PTCB-BRCT"/>
    <property type="match status" value="1"/>
</dbReference>
<dbReference type="SUPFAM" id="SSF57850">
    <property type="entry name" value="RING/U-box"/>
    <property type="match status" value="1"/>
</dbReference>
<evidence type="ECO:0000256" key="2">
    <source>
        <dbReference type="ARBA" id="ARBA00022771"/>
    </source>
</evidence>
<dbReference type="Proteomes" id="UP000009183">
    <property type="component" value="Chromosome 14"/>
</dbReference>
<dbReference type="EMBL" id="FN594955">
    <property type="protein sequence ID" value="CBI16878.3"/>
    <property type="molecule type" value="Genomic_DNA"/>
</dbReference>
<protein>
    <recommendedName>
        <fullName evidence="10">RING-type E3 ubiquitin transferase BRCA1</fullName>
    </recommendedName>
</protein>
<dbReference type="SMART" id="SM00184">
    <property type="entry name" value="RING"/>
    <property type="match status" value="1"/>
</dbReference>
<dbReference type="Pfam" id="PF13639">
    <property type="entry name" value="zf-RING_2"/>
    <property type="match status" value="1"/>
</dbReference>
<dbReference type="PROSITE" id="PS50089">
    <property type="entry name" value="ZF_RING_2"/>
    <property type="match status" value="1"/>
</dbReference>
<dbReference type="STRING" id="29760.D7SMI0"/>
<evidence type="ECO:0008006" key="10">
    <source>
        <dbReference type="Google" id="ProtNLM"/>
    </source>
</evidence>
<feature type="domain" description="RING-type" evidence="6">
    <location>
        <begin position="325"/>
        <end position="370"/>
    </location>
</feature>
<reference evidence="9" key="1">
    <citation type="journal article" date="2007" name="Nature">
        <title>The grapevine genome sequence suggests ancestral hexaploidization in major angiosperm phyla.</title>
        <authorList>
            <consortium name="The French-Italian Public Consortium for Grapevine Genome Characterization."/>
            <person name="Jaillon O."/>
            <person name="Aury J.-M."/>
            <person name="Noel B."/>
            <person name="Policriti A."/>
            <person name="Clepet C."/>
            <person name="Casagrande A."/>
            <person name="Choisne N."/>
            <person name="Aubourg S."/>
            <person name="Vitulo N."/>
            <person name="Jubin C."/>
            <person name="Vezzi A."/>
            <person name="Legeai F."/>
            <person name="Hugueney P."/>
            <person name="Dasilva C."/>
            <person name="Horner D."/>
            <person name="Mica E."/>
            <person name="Jublot D."/>
            <person name="Poulain J."/>
            <person name="Bruyere C."/>
            <person name="Billault A."/>
            <person name="Segurens B."/>
            <person name="Gouyvenoux M."/>
            <person name="Ugarte E."/>
            <person name="Cattonaro F."/>
            <person name="Anthouard V."/>
            <person name="Vico V."/>
            <person name="Del Fabbro C."/>
            <person name="Alaux M."/>
            <person name="Di Gaspero G."/>
            <person name="Dumas V."/>
            <person name="Felice N."/>
            <person name="Paillard S."/>
            <person name="Juman I."/>
            <person name="Moroldo M."/>
            <person name="Scalabrin S."/>
            <person name="Canaguier A."/>
            <person name="Le Clainche I."/>
            <person name="Malacrida G."/>
            <person name="Durand E."/>
            <person name="Pesole G."/>
            <person name="Laucou V."/>
            <person name="Chatelet P."/>
            <person name="Merdinoglu D."/>
            <person name="Delledonne M."/>
            <person name="Pezzotti M."/>
            <person name="Lecharny A."/>
            <person name="Scarpelli C."/>
            <person name="Artiguenave F."/>
            <person name="Pe M.E."/>
            <person name="Valle G."/>
            <person name="Morgante M."/>
            <person name="Caboche M."/>
            <person name="Adam-Blondon A.-F."/>
            <person name="Weissenbach J."/>
            <person name="Quetier F."/>
            <person name="Wincker P."/>
        </authorList>
    </citation>
    <scope>NUCLEOTIDE SEQUENCE [LARGE SCALE GENOMIC DNA]</scope>
    <source>
        <strain evidence="9">cv. Pinot noir / PN40024</strain>
    </source>
</reference>